<dbReference type="AlphaFoldDB" id="A0A660E1E8"/>
<dbReference type="EMBL" id="UYIG01000068">
    <property type="protein sequence ID" value="VDG27864.1"/>
    <property type="molecule type" value="Genomic_DNA"/>
</dbReference>
<proteinExistence type="predicted"/>
<reference evidence="1 2" key="1">
    <citation type="submission" date="2018-11" db="EMBL/GenBank/DDBJ databases">
        <authorList>
            <person name="Wuyts S."/>
        </authorList>
    </citation>
    <scope>NUCLEOTIDE SEQUENCE [LARGE SCALE GENOMIC DNA]</scope>
    <source>
        <strain evidence="1">Lactobacillus mudanjiangensis AMBF249</strain>
    </source>
</reference>
<sequence length="153" mass="16026">MSDEDYVLVPTAGGGYTKMSRDTAIDTGQSYVEVPVTGTPRAMINPTYSDGTWTDTVATQAALSDIEKQLTATGQDVASQAAMALQALALAVAGNFKTTPITNWADRIRNYRTLAGMGGWTDDQVASAVTVTWITANDYASITGKSYVAGGAS</sequence>
<protein>
    <submittedName>
        <fullName evidence="1">Uncharacterized protein</fullName>
    </submittedName>
</protein>
<dbReference type="RefSeq" id="WP_130851574.1">
    <property type="nucleotide sequence ID" value="NZ_UYIG01000068.1"/>
</dbReference>
<gene>
    <name evidence="1" type="ORF">MUDAN_MDHGFNIF_02682</name>
</gene>
<dbReference type="Pfam" id="PF09693">
    <property type="entry name" value="Phage_XkdX"/>
    <property type="match status" value="1"/>
</dbReference>
<evidence type="ECO:0000313" key="2">
    <source>
        <dbReference type="Proteomes" id="UP000289996"/>
    </source>
</evidence>
<organism evidence="1 2">
    <name type="scientific">Lactiplantibacillus mudanjiangensis</name>
    <dbReference type="NCBI Taxonomy" id="1296538"/>
    <lineage>
        <taxon>Bacteria</taxon>
        <taxon>Bacillati</taxon>
        <taxon>Bacillota</taxon>
        <taxon>Bacilli</taxon>
        <taxon>Lactobacillales</taxon>
        <taxon>Lactobacillaceae</taxon>
        <taxon>Lactiplantibacillus</taxon>
    </lineage>
</organism>
<dbReference type="Proteomes" id="UP000289996">
    <property type="component" value="Unassembled WGS sequence"/>
</dbReference>
<accession>A0A660E1E8</accession>
<dbReference type="InterPro" id="IPR010022">
    <property type="entry name" value="XkdX"/>
</dbReference>
<name>A0A660E1E8_9LACO</name>
<evidence type="ECO:0000313" key="1">
    <source>
        <dbReference type="EMBL" id="VDG27864.1"/>
    </source>
</evidence>
<keyword evidence="2" id="KW-1185">Reference proteome</keyword>